<dbReference type="AlphaFoldDB" id="A0A1R3G151"/>
<organism evidence="1 2">
    <name type="scientific">Corchorus capsularis</name>
    <name type="common">Jute</name>
    <dbReference type="NCBI Taxonomy" id="210143"/>
    <lineage>
        <taxon>Eukaryota</taxon>
        <taxon>Viridiplantae</taxon>
        <taxon>Streptophyta</taxon>
        <taxon>Embryophyta</taxon>
        <taxon>Tracheophyta</taxon>
        <taxon>Spermatophyta</taxon>
        <taxon>Magnoliopsida</taxon>
        <taxon>eudicotyledons</taxon>
        <taxon>Gunneridae</taxon>
        <taxon>Pentapetalae</taxon>
        <taxon>rosids</taxon>
        <taxon>malvids</taxon>
        <taxon>Malvales</taxon>
        <taxon>Malvaceae</taxon>
        <taxon>Grewioideae</taxon>
        <taxon>Apeibeae</taxon>
        <taxon>Corchorus</taxon>
    </lineage>
</organism>
<dbReference type="Gramene" id="OMO51826">
    <property type="protein sequence ID" value="OMO51826"/>
    <property type="gene ID" value="CCACVL1_29567"/>
</dbReference>
<comment type="caution">
    <text evidence="1">The sequence shown here is derived from an EMBL/GenBank/DDBJ whole genome shotgun (WGS) entry which is preliminary data.</text>
</comment>
<keyword evidence="2" id="KW-1185">Reference proteome</keyword>
<dbReference type="EMBL" id="AWWV01015681">
    <property type="protein sequence ID" value="OMO51826.1"/>
    <property type="molecule type" value="Genomic_DNA"/>
</dbReference>
<protein>
    <submittedName>
        <fullName evidence="1">Uncharacterized protein</fullName>
    </submittedName>
</protein>
<gene>
    <name evidence="1" type="ORF">CCACVL1_29567</name>
</gene>
<accession>A0A1R3G151</accession>
<reference evidence="1 2" key="1">
    <citation type="submission" date="2013-09" db="EMBL/GenBank/DDBJ databases">
        <title>Corchorus capsularis genome sequencing.</title>
        <authorList>
            <person name="Alam M."/>
            <person name="Haque M.S."/>
            <person name="Islam M.S."/>
            <person name="Emdad E.M."/>
            <person name="Islam M.M."/>
            <person name="Ahmed B."/>
            <person name="Halim A."/>
            <person name="Hossen Q.M.M."/>
            <person name="Hossain M.Z."/>
            <person name="Ahmed R."/>
            <person name="Khan M.M."/>
            <person name="Islam R."/>
            <person name="Rashid M.M."/>
            <person name="Khan S.A."/>
            <person name="Rahman M.S."/>
            <person name="Alam M."/>
        </authorList>
    </citation>
    <scope>NUCLEOTIDE SEQUENCE [LARGE SCALE GENOMIC DNA]</scope>
    <source>
        <strain evidence="2">cv. CVL-1</strain>
        <tissue evidence="1">Whole seedling</tissue>
    </source>
</reference>
<evidence type="ECO:0000313" key="1">
    <source>
        <dbReference type="EMBL" id="OMO51826.1"/>
    </source>
</evidence>
<dbReference type="Proteomes" id="UP000188268">
    <property type="component" value="Unassembled WGS sequence"/>
</dbReference>
<name>A0A1R3G151_COCAP</name>
<evidence type="ECO:0000313" key="2">
    <source>
        <dbReference type="Proteomes" id="UP000188268"/>
    </source>
</evidence>
<proteinExistence type="predicted"/>
<sequence length="24" mass="2800">MELQIWQKAPPKVVLLSNRKNLPP</sequence>